<evidence type="ECO:0000313" key="2">
    <source>
        <dbReference type="EMBL" id="MEJ8646353.1"/>
    </source>
</evidence>
<dbReference type="EMBL" id="JBBKAM010000004">
    <property type="protein sequence ID" value="MEJ8646353.1"/>
    <property type="molecule type" value="Genomic_DNA"/>
</dbReference>
<feature type="region of interest" description="Disordered" evidence="1">
    <location>
        <begin position="92"/>
        <end position="121"/>
    </location>
</feature>
<keyword evidence="3" id="KW-1185">Reference proteome</keyword>
<accession>A0ABU8UEM9</accession>
<organism evidence="2 3">
    <name type="scientific">Streptomyces caledonius</name>
    <dbReference type="NCBI Taxonomy" id="3134107"/>
    <lineage>
        <taxon>Bacteria</taxon>
        <taxon>Bacillati</taxon>
        <taxon>Actinomycetota</taxon>
        <taxon>Actinomycetes</taxon>
        <taxon>Kitasatosporales</taxon>
        <taxon>Streptomycetaceae</taxon>
        <taxon>Streptomyces</taxon>
    </lineage>
</organism>
<comment type="caution">
    <text evidence="2">The sequence shown here is derived from an EMBL/GenBank/DDBJ whole genome shotgun (WGS) entry which is preliminary data.</text>
</comment>
<feature type="region of interest" description="Disordered" evidence="1">
    <location>
        <begin position="225"/>
        <end position="246"/>
    </location>
</feature>
<evidence type="ECO:0000256" key="1">
    <source>
        <dbReference type="SAM" id="MobiDB-lite"/>
    </source>
</evidence>
<protein>
    <submittedName>
        <fullName evidence="2">Uncharacterized protein</fullName>
    </submittedName>
</protein>
<sequence length="246" mass="26923">MDDENENENTYAWPRGATPSAMAQLEEWLAERGWEVDPTVYMAGTAGAAVQVRRVGAAWADGEAGLLILPAETVVWDGTRMRIAPGPLYPRGALPRRPRRAGAGGARPWPPRSLRHGSPRGVPERMMEQVMTVLVVGVPDGEQLELLRSGIQRNPHFRVVSHAHDAAVALAHARVLLPDITVLSLPARIDRLDADPDVLRVFHGVRALDPRAEWCCGRPPPTCPARCRASRSREPSTSCARETPKP</sequence>
<dbReference type="Proteomes" id="UP001382904">
    <property type="component" value="Unassembled WGS sequence"/>
</dbReference>
<gene>
    <name evidence="2" type="ORF">WKI68_44015</name>
</gene>
<evidence type="ECO:0000313" key="3">
    <source>
        <dbReference type="Proteomes" id="UP001382904"/>
    </source>
</evidence>
<proteinExistence type="predicted"/>
<name>A0ABU8UEM9_9ACTN</name>
<reference evidence="2 3" key="1">
    <citation type="submission" date="2024-03" db="EMBL/GenBank/DDBJ databases">
        <title>Novel Streptomyces species of biotechnological and ecological value are a feature of Machair soil.</title>
        <authorList>
            <person name="Prole J.R."/>
            <person name="Goodfellow M."/>
            <person name="Allenby N."/>
            <person name="Ward A.C."/>
        </authorList>
    </citation>
    <scope>NUCLEOTIDE SEQUENCE [LARGE SCALE GENOMIC DNA]</scope>
    <source>
        <strain evidence="2 3">MS1.HAVA.3</strain>
    </source>
</reference>